<dbReference type="Proteomes" id="UP001596201">
    <property type="component" value="Unassembled WGS sequence"/>
</dbReference>
<dbReference type="AlphaFoldDB" id="A0ABD5RB60"/>
<dbReference type="SUPFAM" id="SSF55729">
    <property type="entry name" value="Acyl-CoA N-acyltransferases (Nat)"/>
    <property type="match status" value="1"/>
</dbReference>
<evidence type="ECO:0000259" key="1">
    <source>
        <dbReference type="PROSITE" id="PS51186"/>
    </source>
</evidence>
<evidence type="ECO:0000313" key="2">
    <source>
        <dbReference type="EMBL" id="MFC5367232.1"/>
    </source>
</evidence>
<dbReference type="PROSITE" id="PS51186">
    <property type="entry name" value="GNAT"/>
    <property type="match status" value="1"/>
</dbReference>
<comment type="caution">
    <text evidence="2">The sequence shown here is derived from an EMBL/GenBank/DDBJ whole genome shotgun (WGS) entry which is preliminary data.</text>
</comment>
<feature type="domain" description="N-acetyltransferase" evidence="1">
    <location>
        <begin position="1"/>
        <end position="88"/>
    </location>
</feature>
<dbReference type="RefSeq" id="WP_345777766.1">
    <property type="nucleotide sequence ID" value="NZ_JAJCVJ010000002.1"/>
</dbReference>
<dbReference type="Gene3D" id="3.40.630.30">
    <property type="match status" value="1"/>
</dbReference>
<accession>A0ABD5RB60</accession>
<evidence type="ECO:0000313" key="3">
    <source>
        <dbReference type="Proteomes" id="UP001596201"/>
    </source>
</evidence>
<sequence>MLVDGEYAGAIEGIPGRLESFVVEMHWREKGVGRAALQELVELSTKHGKSEIVTNNVMYDAMEHILEKEGFEPRDEMGWTESLSDNTESD</sequence>
<reference evidence="2 3" key="1">
    <citation type="journal article" date="2019" name="Int. J. Syst. Evol. Microbiol.">
        <title>The Global Catalogue of Microorganisms (GCM) 10K type strain sequencing project: providing services to taxonomists for standard genome sequencing and annotation.</title>
        <authorList>
            <consortium name="The Broad Institute Genomics Platform"/>
            <consortium name="The Broad Institute Genome Sequencing Center for Infectious Disease"/>
            <person name="Wu L."/>
            <person name="Ma J."/>
        </authorList>
    </citation>
    <scope>NUCLEOTIDE SEQUENCE [LARGE SCALE GENOMIC DNA]</scope>
    <source>
        <strain evidence="2 3">CGMCC 1.12237</strain>
    </source>
</reference>
<dbReference type="EMBL" id="JBHSKX010000002">
    <property type="protein sequence ID" value="MFC5367232.1"/>
    <property type="molecule type" value="Genomic_DNA"/>
</dbReference>
<dbReference type="InterPro" id="IPR000182">
    <property type="entry name" value="GNAT_dom"/>
</dbReference>
<organism evidence="2 3">
    <name type="scientific">Salinirubrum litoreum</name>
    <dbReference type="NCBI Taxonomy" id="1126234"/>
    <lineage>
        <taxon>Archaea</taxon>
        <taxon>Methanobacteriati</taxon>
        <taxon>Methanobacteriota</taxon>
        <taxon>Stenosarchaea group</taxon>
        <taxon>Halobacteria</taxon>
        <taxon>Halobacteriales</taxon>
        <taxon>Haloferacaceae</taxon>
        <taxon>Salinirubrum</taxon>
    </lineage>
</organism>
<dbReference type="InterPro" id="IPR016181">
    <property type="entry name" value="Acyl_CoA_acyltransferase"/>
</dbReference>
<proteinExistence type="predicted"/>
<gene>
    <name evidence="2" type="ORF">ACFPJ5_09790</name>
</gene>
<keyword evidence="3" id="KW-1185">Reference proteome</keyword>
<protein>
    <recommendedName>
        <fullName evidence="1">N-acetyltransferase domain-containing protein</fullName>
    </recommendedName>
</protein>
<name>A0ABD5RB60_9EURY</name>